<dbReference type="EMBL" id="CP063410">
    <property type="protein sequence ID" value="QSZ36283.1"/>
    <property type="molecule type" value="Genomic_DNA"/>
</dbReference>
<name>A0A8A3PMQ9_9HELO</name>
<evidence type="ECO:0000313" key="2">
    <source>
        <dbReference type="Proteomes" id="UP000672032"/>
    </source>
</evidence>
<organism evidence="1 2">
    <name type="scientific">Monilinia vaccinii-corymbosi</name>
    <dbReference type="NCBI Taxonomy" id="61207"/>
    <lineage>
        <taxon>Eukaryota</taxon>
        <taxon>Fungi</taxon>
        <taxon>Dikarya</taxon>
        <taxon>Ascomycota</taxon>
        <taxon>Pezizomycotina</taxon>
        <taxon>Leotiomycetes</taxon>
        <taxon>Helotiales</taxon>
        <taxon>Sclerotiniaceae</taxon>
        <taxon>Monilinia</taxon>
    </lineage>
</organism>
<dbReference type="AlphaFoldDB" id="A0A8A3PMQ9"/>
<reference evidence="1" key="1">
    <citation type="submission" date="2020-10" db="EMBL/GenBank/DDBJ databases">
        <title>Genome Sequence of Monilinia vaccinii-corymbosi Sheds Light on Mummy Berry Disease Infection of Blueberry and Mating Type.</title>
        <authorList>
            <person name="Yow A.G."/>
            <person name="Zhang Y."/>
            <person name="Bansal K."/>
            <person name="Eacker S.M."/>
            <person name="Sullivan S."/>
            <person name="Liachko I."/>
            <person name="Cubeta M.A."/>
            <person name="Rollins J.A."/>
            <person name="Ashrafi H."/>
        </authorList>
    </citation>
    <scope>NUCLEOTIDE SEQUENCE</scope>
    <source>
        <strain evidence="1">RL-1</strain>
    </source>
</reference>
<gene>
    <name evidence="1" type="ORF">DSL72_007409</name>
</gene>
<sequence length="56" mass="6569">MQDPREKRWEVSRPGCWERSPEDLVIAVGDRGVKCQELEWEEFPHTIGFAEILTVL</sequence>
<evidence type="ECO:0000313" key="1">
    <source>
        <dbReference type="EMBL" id="QSZ36283.1"/>
    </source>
</evidence>
<proteinExistence type="predicted"/>
<accession>A0A8A3PMQ9</accession>
<dbReference type="Proteomes" id="UP000672032">
    <property type="component" value="Chromosome 6"/>
</dbReference>
<keyword evidence="2" id="KW-1185">Reference proteome</keyword>
<protein>
    <submittedName>
        <fullName evidence="1">Uncharacterized protein</fullName>
    </submittedName>
</protein>